<evidence type="ECO:0000313" key="3">
    <source>
        <dbReference type="EMBL" id="KNE63892.1"/>
    </source>
</evidence>
<name>A0A0L0SN26_ALLM3</name>
<feature type="compositionally biased region" description="Low complexity" evidence="2">
    <location>
        <begin position="1010"/>
        <end position="1028"/>
    </location>
</feature>
<keyword evidence="4" id="KW-1185">Reference proteome</keyword>
<feature type="compositionally biased region" description="Polar residues" evidence="2">
    <location>
        <begin position="1"/>
        <end position="18"/>
    </location>
</feature>
<feature type="coiled-coil region" evidence="1">
    <location>
        <begin position="474"/>
        <end position="814"/>
    </location>
</feature>
<feature type="compositionally biased region" description="Basic and acidic residues" evidence="2">
    <location>
        <begin position="52"/>
        <end position="77"/>
    </location>
</feature>
<dbReference type="Gene3D" id="1.10.287.1490">
    <property type="match status" value="1"/>
</dbReference>
<reference evidence="3 4" key="1">
    <citation type="submission" date="2009-11" db="EMBL/GenBank/DDBJ databases">
        <title>Annotation of Allomyces macrogynus ATCC 38327.</title>
        <authorList>
            <consortium name="The Broad Institute Genome Sequencing Platform"/>
            <person name="Russ C."/>
            <person name="Cuomo C."/>
            <person name="Burger G."/>
            <person name="Gray M.W."/>
            <person name="Holland P.W.H."/>
            <person name="King N."/>
            <person name="Lang F.B.F."/>
            <person name="Roger A.J."/>
            <person name="Ruiz-Trillo I."/>
            <person name="Young S.K."/>
            <person name="Zeng Q."/>
            <person name="Gargeya S."/>
            <person name="Fitzgerald M."/>
            <person name="Haas B."/>
            <person name="Abouelleil A."/>
            <person name="Alvarado L."/>
            <person name="Arachchi H.M."/>
            <person name="Berlin A."/>
            <person name="Chapman S.B."/>
            <person name="Gearin G."/>
            <person name="Goldberg J."/>
            <person name="Griggs A."/>
            <person name="Gujja S."/>
            <person name="Hansen M."/>
            <person name="Heiman D."/>
            <person name="Howarth C."/>
            <person name="Larimer J."/>
            <person name="Lui A."/>
            <person name="MacDonald P.J.P."/>
            <person name="McCowen C."/>
            <person name="Montmayeur A."/>
            <person name="Murphy C."/>
            <person name="Neiman D."/>
            <person name="Pearson M."/>
            <person name="Priest M."/>
            <person name="Roberts A."/>
            <person name="Saif S."/>
            <person name="Shea T."/>
            <person name="Sisk P."/>
            <person name="Stolte C."/>
            <person name="Sykes S."/>
            <person name="Wortman J."/>
            <person name="Nusbaum C."/>
            <person name="Birren B."/>
        </authorList>
    </citation>
    <scope>NUCLEOTIDE SEQUENCE [LARGE SCALE GENOMIC DNA]</scope>
    <source>
        <strain evidence="3 4">ATCC 38327</strain>
    </source>
</reference>
<reference evidence="4" key="2">
    <citation type="submission" date="2009-11" db="EMBL/GenBank/DDBJ databases">
        <title>The Genome Sequence of Allomyces macrogynus strain ATCC 38327.</title>
        <authorList>
            <consortium name="The Broad Institute Genome Sequencing Platform"/>
            <person name="Russ C."/>
            <person name="Cuomo C."/>
            <person name="Shea T."/>
            <person name="Young S.K."/>
            <person name="Zeng Q."/>
            <person name="Koehrsen M."/>
            <person name="Haas B."/>
            <person name="Borodovsky M."/>
            <person name="Guigo R."/>
            <person name="Alvarado L."/>
            <person name="Berlin A."/>
            <person name="Borenstein D."/>
            <person name="Chen Z."/>
            <person name="Engels R."/>
            <person name="Freedman E."/>
            <person name="Gellesch M."/>
            <person name="Goldberg J."/>
            <person name="Griggs A."/>
            <person name="Gujja S."/>
            <person name="Heiman D."/>
            <person name="Hepburn T."/>
            <person name="Howarth C."/>
            <person name="Jen D."/>
            <person name="Larson L."/>
            <person name="Lewis B."/>
            <person name="Mehta T."/>
            <person name="Park D."/>
            <person name="Pearson M."/>
            <person name="Roberts A."/>
            <person name="Saif S."/>
            <person name="Shenoy N."/>
            <person name="Sisk P."/>
            <person name="Stolte C."/>
            <person name="Sykes S."/>
            <person name="Walk T."/>
            <person name="White J."/>
            <person name="Yandava C."/>
            <person name="Burger G."/>
            <person name="Gray M.W."/>
            <person name="Holland P.W.H."/>
            <person name="King N."/>
            <person name="Lang F.B.F."/>
            <person name="Roger A.J."/>
            <person name="Ruiz-Trillo I."/>
            <person name="Lander E."/>
            <person name="Nusbaum C."/>
        </authorList>
    </citation>
    <scope>NUCLEOTIDE SEQUENCE [LARGE SCALE GENOMIC DNA]</scope>
    <source>
        <strain evidence="4">ATCC 38327</strain>
    </source>
</reference>
<feature type="coiled-coil region" evidence="1">
    <location>
        <begin position="352"/>
        <end position="403"/>
    </location>
</feature>
<evidence type="ECO:0000256" key="1">
    <source>
        <dbReference type="SAM" id="Coils"/>
    </source>
</evidence>
<dbReference type="AlphaFoldDB" id="A0A0L0SN26"/>
<feature type="region of interest" description="Disordered" evidence="2">
    <location>
        <begin position="1"/>
        <end position="124"/>
    </location>
</feature>
<dbReference type="SUPFAM" id="SSF90257">
    <property type="entry name" value="Myosin rod fragments"/>
    <property type="match status" value="1"/>
</dbReference>
<dbReference type="Proteomes" id="UP000054350">
    <property type="component" value="Unassembled WGS sequence"/>
</dbReference>
<evidence type="ECO:0000256" key="2">
    <source>
        <dbReference type="SAM" id="MobiDB-lite"/>
    </source>
</evidence>
<sequence length="1077" mass="120803">MRATSARPSNQPTITQPQPAHIPRETLFSSPQKLWPRPVIGNPFGSPPQRESAAEARERQERDREGEERAAKARKEENELELQQLEAAFRTKVQAHRRREEQDAAMRDKVKQDEKERRDRAVSRAVAAAREKVRKASGSGGVGTGAGTGHLDTWNKLLEAEKQTRSKYYETPRSLLIMLEEERTKNLQLETDHQALLNELEATKRAYESKIKDLQFARDCDVQALQRSLADKTDECNSLTKKLGSAATKHADDVLVWSARTEKLDGHVAKLQATLQATEARAHKQEKALLEMHAQRKALQERVNHREAELKRWMKQLKDKDHDWLQEKEARMKLEVRVLECDHVLAQRDDTIQGLQAALQRSKTEVEALTAVQAKYELLRRDAELMETKERTLREELDKALAKDRKTVADIEQLQLQQRKFLYELDLVKTREANVARERDDARQLAARQKGEIEMLLDRQSQLLSEVDGAGKRERTLNAELETVRNKYAQAKAALSEAQTKIKDLQQHGANLSARVDQLTTEREAAVQERQQLVTETDTLRRQLKQLEAEVQETEMLLESERRAVMDLKAVTREKTQALKDKGHDTARLEQTVSDLKQKMAEVTAKLDQERRASQIVRDSNREELERWKSKVEVLEDNLVNSEYGARKLQDKDVQLRAALDRSNATVSDLQLQIARLETELKAQREHTAETAEQKDHELDRVRTALDQVRAEADDHAQALRQVVQERQQQVRAMNAQLDAAHDDRDELRDRIRELEMEVKVARETADKLQTSIVGKDRDHTILEMRYKATVESVRRLEDEIKLLQRLQEQTTSATVAAAAAASSTRGLGGSNTSVTHGLGSNYGSFRKSLPLTRDARSSNDSLADPRAVMSSIKRNMRHLAGGGSEDALGDLSLALTSTLWPAATASDAPATKDRHETTISGLDEYLSVAQLDGDDDDDETPRQRRPSSSSVARKPAASVGTYDDLRGMVSQPGSDSEDVGRAAAAARGERPRVTVNTDVQSTRTRSRSRSPVAAGSGWSAGSQASSRSKSRVRVKVPSGPGGEGAGRPVQAWGVGDSVLDAARNRDRGDKAGARAT</sequence>
<dbReference type="OMA" id="RREDECH"/>
<feature type="compositionally biased region" description="Basic and acidic residues" evidence="2">
    <location>
        <begin position="98"/>
        <end position="122"/>
    </location>
</feature>
<feature type="coiled-coil region" evidence="1">
    <location>
        <begin position="179"/>
        <end position="242"/>
    </location>
</feature>
<evidence type="ECO:0000313" key="4">
    <source>
        <dbReference type="Proteomes" id="UP000054350"/>
    </source>
</evidence>
<dbReference type="EMBL" id="GG745343">
    <property type="protein sequence ID" value="KNE63892.1"/>
    <property type="molecule type" value="Genomic_DNA"/>
</dbReference>
<organism evidence="3 4">
    <name type="scientific">Allomyces macrogynus (strain ATCC 38327)</name>
    <name type="common">Allomyces javanicus var. macrogynus</name>
    <dbReference type="NCBI Taxonomy" id="578462"/>
    <lineage>
        <taxon>Eukaryota</taxon>
        <taxon>Fungi</taxon>
        <taxon>Fungi incertae sedis</taxon>
        <taxon>Blastocladiomycota</taxon>
        <taxon>Blastocladiomycetes</taxon>
        <taxon>Blastocladiales</taxon>
        <taxon>Blastocladiaceae</taxon>
        <taxon>Allomyces</taxon>
    </lineage>
</organism>
<dbReference type="eggNOG" id="ENOG502SQ0H">
    <property type="taxonomic scope" value="Eukaryota"/>
</dbReference>
<keyword evidence="1" id="KW-0175">Coiled coil</keyword>
<feature type="coiled-coil region" evidence="1">
    <location>
        <begin position="268"/>
        <end position="316"/>
    </location>
</feature>
<proteinExistence type="predicted"/>
<dbReference type="OrthoDB" id="5599278at2759"/>
<feature type="compositionally biased region" description="Basic and acidic residues" evidence="2">
    <location>
        <begin position="1063"/>
        <end position="1077"/>
    </location>
</feature>
<protein>
    <submittedName>
        <fullName evidence="3">Uncharacterized protein</fullName>
    </submittedName>
</protein>
<gene>
    <name evidence="3" type="ORF">AMAG_08953</name>
</gene>
<dbReference type="VEuPathDB" id="FungiDB:AMAG_08953"/>
<feature type="region of interest" description="Disordered" evidence="2">
    <location>
        <begin position="932"/>
        <end position="1077"/>
    </location>
</feature>
<accession>A0A0L0SN26</accession>
<dbReference type="STRING" id="578462.A0A0L0SN26"/>